<dbReference type="SUPFAM" id="SSF54001">
    <property type="entry name" value="Cysteine proteinases"/>
    <property type="match status" value="1"/>
</dbReference>
<organism evidence="6 7">
    <name type="scientific">Striga hermonthica</name>
    <name type="common">Purple witchweed</name>
    <name type="synonym">Buchnera hermonthica</name>
    <dbReference type="NCBI Taxonomy" id="68872"/>
    <lineage>
        <taxon>Eukaryota</taxon>
        <taxon>Viridiplantae</taxon>
        <taxon>Streptophyta</taxon>
        <taxon>Embryophyta</taxon>
        <taxon>Tracheophyta</taxon>
        <taxon>Spermatophyta</taxon>
        <taxon>Magnoliopsida</taxon>
        <taxon>eudicotyledons</taxon>
        <taxon>Gunneridae</taxon>
        <taxon>Pentapetalae</taxon>
        <taxon>asterids</taxon>
        <taxon>lamiids</taxon>
        <taxon>Lamiales</taxon>
        <taxon>Orobanchaceae</taxon>
        <taxon>Buchnereae</taxon>
        <taxon>Striga</taxon>
    </lineage>
</organism>
<comment type="similarity">
    <text evidence="1">Belongs to the peptidase C48 family.</text>
</comment>
<feature type="compositionally biased region" description="Acidic residues" evidence="4">
    <location>
        <begin position="114"/>
        <end position="137"/>
    </location>
</feature>
<accession>A0A9N7MZ07</accession>
<evidence type="ECO:0000256" key="3">
    <source>
        <dbReference type="ARBA" id="ARBA00022801"/>
    </source>
</evidence>
<feature type="compositionally biased region" description="Basic residues" evidence="4">
    <location>
        <begin position="88"/>
        <end position="97"/>
    </location>
</feature>
<reference evidence="6" key="1">
    <citation type="submission" date="2019-12" db="EMBL/GenBank/DDBJ databases">
        <authorList>
            <person name="Scholes J."/>
        </authorList>
    </citation>
    <scope>NUCLEOTIDE SEQUENCE</scope>
</reference>
<dbReference type="PROSITE" id="PS50600">
    <property type="entry name" value="ULP_PROTEASE"/>
    <property type="match status" value="1"/>
</dbReference>
<dbReference type="PANTHER" id="PTHR48449">
    <property type="entry name" value="DUF1985 DOMAIN-CONTAINING PROTEIN"/>
    <property type="match status" value="1"/>
</dbReference>
<dbReference type="GO" id="GO:0008234">
    <property type="term" value="F:cysteine-type peptidase activity"/>
    <property type="evidence" value="ECO:0007669"/>
    <property type="project" value="InterPro"/>
</dbReference>
<dbReference type="InterPro" id="IPR038765">
    <property type="entry name" value="Papain-like_cys_pep_sf"/>
</dbReference>
<evidence type="ECO:0000256" key="2">
    <source>
        <dbReference type="ARBA" id="ARBA00022670"/>
    </source>
</evidence>
<protein>
    <recommendedName>
        <fullName evidence="5">Ubiquitin-like protease family profile domain-containing protein</fullName>
    </recommendedName>
</protein>
<dbReference type="Pfam" id="PF09331">
    <property type="entry name" value="DUF1985"/>
    <property type="match status" value="1"/>
</dbReference>
<keyword evidence="2" id="KW-0645">Protease</keyword>
<dbReference type="Proteomes" id="UP001153555">
    <property type="component" value="Unassembled WGS sequence"/>
</dbReference>
<dbReference type="OrthoDB" id="1096134at2759"/>
<dbReference type="Pfam" id="PF02902">
    <property type="entry name" value="Peptidase_C48"/>
    <property type="match status" value="1"/>
</dbReference>
<feature type="domain" description="Ubiquitin-like protease family profile" evidence="5">
    <location>
        <begin position="789"/>
        <end position="998"/>
    </location>
</feature>
<dbReference type="AlphaFoldDB" id="A0A9N7MZ07"/>
<sequence length="1054" mass="121085">MAKTKLPPTAGDPPTAGAGVDAHRRSSTRIKQILARDKSKLIQKKLDFEKNMKQTGTRKELGKSRPIRHSANPDSDDFQSDHGEFHHKDARRPQKRKIPNETEAEESRDPNYLAEDETNAVVDDSEGNLSDEYEDEQISGMKFSKKRKDGIQEGRHFKKKRTKDIRAVGNTTGDAPIGKVFKEWELIIPNPRDLNVKVLNSNDNSRDDSTIGEIKRMLSAEQLDLFRESAFGKFLDLPHCKVQNQLVNQILLREVHQPRSDELWLDFGGRLFRFGIEEFALITGLKCTGPCKKLNIPQVADGMYEKFFSGVGLNRNFIRWQFLQKYWKNDEDAVKFAKLHLLANFLIGSQDTLKVDRCYLDMIDSVDCDDFDWGTEVFKFTMHHLKKSTQYRQQIHKAGKTVSGGYLYRCYGFILALQLWFYEVCTSADGVICTCRSRNDMPRMLKWEVRGSHNRAFMQRIFSNLDSSKFKNLIPTDEEKHTLFINDCFKSKNEFNRDEIPTTEHHQHKTESEVIKRLDTLTNEVETLKQMFLDFSNRVFAEFALFKEKFNNSPEPTIVATRTKSEALMKRAADRICEPSPPVGGDMFDQADIFSPLTTQFLEEVDRTTEEKLRNASKANEPDLAPPNVDVQMVADFGNALIISQPSFDLGLTPIDTSRLINKPPQENPLEITTKVVHEVATGELGKTIEAEPSCYDVVLVTNPQTTHMGTSKITEKLKKRRCVRKGIPRTKSCPFDVDFWEEPERGNDFVKWYMTGMLKTARKFKDGYIRYGVRTKVLNPPFDFNVAVICDKNWFCTLYESGCFLDSSHMDVLFYYLRKIGVHGTSAEVRYTTTDVMFDQHIKSLYAIYLSQSCNTALCSVHDIITDYILGYRLICGKSWFDVDHILFPMHVEVNGIGHWILGILTFNNMKFWVYNSYRSVEVDEIVLESVQAYVRLLPIFLALVKFYEKRTDVNTNAGGRIPIDVNSPFEVLMAANIPQQMESDCGVFVASYAEHFITDVDITTKKFNVDIERQRYTYLLYTHGRTKQSNGYQSDDEPPGSMPDDVRFSLLA</sequence>
<proteinExistence type="inferred from homology"/>
<evidence type="ECO:0000256" key="1">
    <source>
        <dbReference type="ARBA" id="ARBA00005234"/>
    </source>
</evidence>
<dbReference type="GO" id="GO:0006508">
    <property type="term" value="P:proteolysis"/>
    <property type="evidence" value="ECO:0007669"/>
    <property type="project" value="UniProtKB-KW"/>
</dbReference>
<gene>
    <name evidence="6" type="ORF">SHERM_17483</name>
</gene>
<keyword evidence="3" id="KW-0378">Hydrolase</keyword>
<evidence type="ECO:0000256" key="4">
    <source>
        <dbReference type="SAM" id="MobiDB-lite"/>
    </source>
</evidence>
<comment type="caution">
    <text evidence="6">The sequence shown here is derived from an EMBL/GenBank/DDBJ whole genome shotgun (WGS) entry which is preliminary data.</text>
</comment>
<dbReference type="InterPro" id="IPR015410">
    <property type="entry name" value="DUF1985"/>
</dbReference>
<dbReference type="InterPro" id="IPR003653">
    <property type="entry name" value="Peptidase_C48_C"/>
</dbReference>
<evidence type="ECO:0000313" key="6">
    <source>
        <dbReference type="EMBL" id="CAA0818111.1"/>
    </source>
</evidence>
<feature type="region of interest" description="Disordered" evidence="4">
    <location>
        <begin position="608"/>
        <end position="627"/>
    </location>
</feature>
<name>A0A9N7MZ07_STRHE</name>
<dbReference type="Gene3D" id="3.40.395.10">
    <property type="entry name" value="Adenoviral Proteinase, Chain A"/>
    <property type="match status" value="1"/>
</dbReference>
<feature type="region of interest" description="Disordered" evidence="4">
    <location>
        <begin position="1"/>
        <end position="154"/>
    </location>
</feature>
<feature type="compositionally biased region" description="Low complexity" evidence="4">
    <location>
        <begin position="7"/>
        <end position="20"/>
    </location>
</feature>
<evidence type="ECO:0000313" key="7">
    <source>
        <dbReference type="Proteomes" id="UP001153555"/>
    </source>
</evidence>
<dbReference type="EMBL" id="CACSLK010016728">
    <property type="protein sequence ID" value="CAA0818111.1"/>
    <property type="molecule type" value="Genomic_DNA"/>
</dbReference>
<feature type="compositionally biased region" description="Basic and acidic residues" evidence="4">
    <location>
        <begin position="34"/>
        <end position="63"/>
    </location>
</feature>
<evidence type="ECO:0000259" key="5">
    <source>
        <dbReference type="PROSITE" id="PS50600"/>
    </source>
</evidence>
<keyword evidence="7" id="KW-1185">Reference proteome</keyword>
<dbReference type="PANTHER" id="PTHR48449:SF1">
    <property type="entry name" value="DUF1985 DOMAIN-CONTAINING PROTEIN"/>
    <property type="match status" value="1"/>
</dbReference>